<dbReference type="Pfam" id="PF00188">
    <property type="entry name" value="CAP"/>
    <property type="match status" value="1"/>
</dbReference>
<keyword evidence="4" id="KW-1185">Reference proteome</keyword>
<dbReference type="CDD" id="cd05379">
    <property type="entry name" value="CAP_bacterial"/>
    <property type="match status" value="1"/>
</dbReference>
<dbReference type="InterPro" id="IPR014044">
    <property type="entry name" value="CAP_dom"/>
</dbReference>
<proteinExistence type="predicted"/>
<dbReference type="SUPFAM" id="SSF55797">
    <property type="entry name" value="PR-1-like"/>
    <property type="match status" value="1"/>
</dbReference>
<dbReference type="AlphaFoldDB" id="A0A832XLQ2"/>
<evidence type="ECO:0000313" key="3">
    <source>
        <dbReference type="EMBL" id="HIK00173.1"/>
    </source>
</evidence>
<dbReference type="Gene3D" id="3.40.33.10">
    <property type="entry name" value="CAP"/>
    <property type="match status" value="1"/>
</dbReference>
<feature type="region of interest" description="Disordered" evidence="1">
    <location>
        <begin position="27"/>
        <end position="46"/>
    </location>
</feature>
<feature type="compositionally biased region" description="Polar residues" evidence="1">
    <location>
        <begin position="27"/>
        <end position="37"/>
    </location>
</feature>
<evidence type="ECO:0000313" key="4">
    <source>
        <dbReference type="Proteomes" id="UP000646946"/>
    </source>
</evidence>
<sequence>MRRKILTYLFLLLSIIFAGCINQSSPNSQDPIQSTPLSEKPTEPPTVVQKFPDETTIIQINNTSIINTSTLERRIHDLINVQRTTFSLNTLEWNNNLSLIARTHSKDMGIRNYFGHKDPEGRNFLYRYNKFGFKCNVVIREEDNLREISNGAENLFLIELKQKDWYKENVRTGERIHISSDYYTSEELANSLVNGWMNSTSHREEILKPFWKTEGIGVFVTDNYTVYATENFC</sequence>
<protein>
    <recommendedName>
        <fullName evidence="2">SCP domain-containing protein</fullName>
    </recommendedName>
</protein>
<comment type="caution">
    <text evidence="3">The sequence shown here is derived from an EMBL/GenBank/DDBJ whole genome shotgun (WGS) entry which is preliminary data.</text>
</comment>
<dbReference type="PANTHER" id="PTHR31157">
    <property type="entry name" value="SCP DOMAIN-CONTAINING PROTEIN"/>
    <property type="match status" value="1"/>
</dbReference>
<gene>
    <name evidence="3" type="ORF">H1016_01390</name>
</gene>
<feature type="domain" description="SCP" evidence="2">
    <location>
        <begin position="77"/>
        <end position="227"/>
    </location>
</feature>
<evidence type="ECO:0000256" key="1">
    <source>
        <dbReference type="SAM" id="MobiDB-lite"/>
    </source>
</evidence>
<evidence type="ECO:0000259" key="2">
    <source>
        <dbReference type="Pfam" id="PF00188"/>
    </source>
</evidence>
<accession>A0A832XLQ2</accession>
<dbReference type="EMBL" id="DVAB01000013">
    <property type="protein sequence ID" value="HIK00173.1"/>
    <property type="molecule type" value="Genomic_DNA"/>
</dbReference>
<name>A0A832XLQ2_9ARCH</name>
<reference evidence="3 4" key="1">
    <citation type="journal article" name="Nat. Commun.">
        <title>Undinarchaeota illuminate DPANN phylogeny and the impact of gene transfer on archaeal evolution.</title>
        <authorList>
            <person name="Dombrowski N."/>
            <person name="Williams T.A."/>
            <person name="Sun J."/>
            <person name="Woodcroft B.J."/>
            <person name="Lee J.H."/>
            <person name="Minh B.Q."/>
            <person name="Rinke C."/>
            <person name="Spang A."/>
        </authorList>
    </citation>
    <scope>NUCLEOTIDE SEQUENCE [LARGE SCALE GENOMIC DNA]</scope>
    <source>
        <strain evidence="3">MAG_bin1129</strain>
    </source>
</reference>
<dbReference type="InterPro" id="IPR035940">
    <property type="entry name" value="CAP_sf"/>
</dbReference>
<dbReference type="Proteomes" id="UP000646946">
    <property type="component" value="Unassembled WGS sequence"/>
</dbReference>
<dbReference type="PROSITE" id="PS51257">
    <property type="entry name" value="PROKAR_LIPOPROTEIN"/>
    <property type="match status" value="1"/>
</dbReference>
<dbReference type="PANTHER" id="PTHR31157:SF1">
    <property type="entry name" value="SCP DOMAIN-CONTAINING PROTEIN"/>
    <property type="match status" value="1"/>
</dbReference>
<organism evidence="3 4">
    <name type="scientific">Candidatus Naiadarchaeum limnaeum</name>
    <dbReference type="NCBI Taxonomy" id="2756139"/>
    <lineage>
        <taxon>Archaea</taxon>
        <taxon>Candidatus Undinarchaeota</taxon>
        <taxon>Candidatus Undinarchaeia</taxon>
        <taxon>Candidatus Naiadarchaeales</taxon>
        <taxon>Candidatus Naiadarchaeaceae</taxon>
        <taxon>Candidatus Naiadarchaeum</taxon>
    </lineage>
</organism>